<evidence type="ECO:0000313" key="3">
    <source>
        <dbReference type="EMBL" id="VFJ92007.1"/>
    </source>
</evidence>
<feature type="region of interest" description="Disordered" evidence="1">
    <location>
        <begin position="156"/>
        <end position="194"/>
    </location>
</feature>
<dbReference type="EMBL" id="CAADFJ010000023">
    <property type="protein sequence ID" value="VFJ98589.1"/>
    <property type="molecule type" value="Genomic_DNA"/>
</dbReference>
<accession>A0A450V1E3</accession>
<protein>
    <submittedName>
        <fullName evidence="4">Uncharacterized protein</fullName>
    </submittedName>
</protein>
<name>A0A450V1E3_9GAMM</name>
<proteinExistence type="predicted"/>
<dbReference type="EMBL" id="CAADFG010000026">
    <property type="protein sequence ID" value="VFJ90993.1"/>
    <property type="molecule type" value="Genomic_DNA"/>
</dbReference>
<sequence length="288" mass="31817">MNNPFHFIALKRLAFFVTIVLFAAGCVTTPEKPSMIQTPLPHDVDALLAQSACRQLTTSGRMVSFPPSCLNMTVDAYTTSGQKEAYRLTRSGLLKAPPRHATLILPAGAAVLETPCDGMRIRPLAHATRVEFPPACQGETLRVLVDDRKYRTRLRQGEAELIPLQSRPTTKPKRQPKKVPSRKPRAPKPPPVPMIEIGDWAYEKTARKQATHRKASEVCRGLGMGLPPRGAFSQAIGLRGLSLSQPGEWGGAVNTHEAFMIHATPRGGDYKVIYKNDHLPYRCARKIK</sequence>
<reference evidence="4" key="1">
    <citation type="submission" date="2019-02" db="EMBL/GenBank/DDBJ databases">
        <authorList>
            <person name="Gruber-Vodicka R. H."/>
            <person name="Seah K. B. B."/>
        </authorList>
    </citation>
    <scope>NUCLEOTIDE SEQUENCE</scope>
    <source>
        <strain evidence="4">BECK_SA2B12</strain>
        <strain evidence="2">BECK_SA2B15</strain>
        <strain evidence="3">BECK_SA2B20</strain>
    </source>
</reference>
<evidence type="ECO:0000256" key="1">
    <source>
        <dbReference type="SAM" id="MobiDB-lite"/>
    </source>
</evidence>
<evidence type="ECO:0000313" key="2">
    <source>
        <dbReference type="EMBL" id="VFJ90993.1"/>
    </source>
</evidence>
<dbReference type="AlphaFoldDB" id="A0A450V1E3"/>
<evidence type="ECO:0000313" key="4">
    <source>
        <dbReference type="EMBL" id="VFJ98589.1"/>
    </source>
</evidence>
<gene>
    <name evidence="2" type="ORF">BECKH772A_GA0070896_100263</name>
    <name evidence="3" type="ORF">BECKH772B_GA0070898_100243</name>
    <name evidence="4" type="ORF">BECKH772C_GA0070978_100233</name>
</gene>
<feature type="compositionally biased region" description="Basic residues" evidence="1">
    <location>
        <begin position="170"/>
        <end position="186"/>
    </location>
</feature>
<organism evidence="4">
    <name type="scientific">Candidatus Kentrum eta</name>
    <dbReference type="NCBI Taxonomy" id="2126337"/>
    <lineage>
        <taxon>Bacteria</taxon>
        <taxon>Pseudomonadati</taxon>
        <taxon>Pseudomonadota</taxon>
        <taxon>Gammaproteobacteria</taxon>
        <taxon>Candidatus Kentrum</taxon>
    </lineage>
</organism>
<dbReference type="EMBL" id="CAADFI010000024">
    <property type="protein sequence ID" value="VFJ92007.1"/>
    <property type="molecule type" value="Genomic_DNA"/>
</dbReference>